<dbReference type="EMBL" id="JABEZZ010000010">
    <property type="protein sequence ID" value="MBA0598765.1"/>
    <property type="molecule type" value="Genomic_DNA"/>
</dbReference>
<protein>
    <recommendedName>
        <fullName evidence="1">Serine-threonine/tyrosine-protein kinase catalytic domain-containing protein</fullName>
    </recommendedName>
</protein>
<dbReference type="PANTHER" id="PTHR27006:SF619">
    <property type="entry name" value="CYSTEINE-RICH RECEPTOR-LIKE PROTEIN KINASE 15"/>
    <property type="match status" value="1"/>
</dbReference>
<name>A0A7J8QB08_GOSRA</name>
<reference evidence="2 3" key="1">
    <citation type="journal article" date="2019" name="Genome Biol. Evol.">
        <title>Insights into the evolution of the New World diploid cottons (Gossypium, subgenus Houzingenia) based on genome sequencing.</title>
        <authorList>
            <person name="Grover C.E."/>
            <person name="Arick M.A. 2nd"/>
            <person name="Thrash A."/>
            <person name="Conover J.L."/>
            <person name="Sanders W.S."/>
            <person name="Peterson D.G."/>
            <person name="Frelichowski J.E."/>
            <person name="Scheffler J.A."/>
            <person name="Scheffler B.E."/>
            <person name="Wendel J.F."/>
        </authorList>
    </citation>
    <scope>NUCLEOTIDE SEQUENCE [LARGE SCALE GENOMIC DNA]</scope>
    <source>
        <strain evidence="2">8</strain>
        <tissue evidence="2">Leaf</tissue>
    </source>
</reference>
<evidence type="ECO:0000259" key="1">
    <source>
        <dbReference type="Pfam" id="PF07714"/>
    </source>
</evidence>
<evidence type="ECO:0000313" key="3">
    <source>
        <dbReference type="Proteomes" id="UP000593578"/>
    </source>
</evidence>
<organism evidence="2 3">
    <name type="scientific">Gossypium raimondii</name>
    <name type="common">Peruvian cotton</name>
    <name type="synonym">Gossypium klotzschianum subsp. raimondii</name>
    <dbReference type="NCBI Taxonomy" id="29730"/>
    <lineage>
        <taxon>Eukaryota</taxon>
        <taxon>Viridiplantae</taxon>
        <taxon>Streptophyta</taxon>
        <taxon>Embryophyta</taxon>
        <taxon>Tracheophyta</taxon>
        <taxon>Spermatophyta</taxon>
        <taxon>Magnoliopsida</taxon>
        <taxon>eudicotyledons</taxon>
        <taxon>Gunneridae</taxon>
        <taxon>Pentapetalae</taxon>
        <taxon>rosids</taxon>
        <taxon>malvids</taxon>
        <taxon>Malvales</taxon>
        <taxon>Malvaceae</taxon>
        <taxon>Malvoideae</taxon>
        <taxon>Gossypium</taxon>
    </lineage>
</organism>
<proteinExistence type="predicted"/>
<dbReference type="Gene3D" id="1.10.510.10">
    <property type="entry name" value="Transferase(Phosphotransferase) domain 1"/>
    <property type="match status" value="1"/>
</dbReference>
<dbReference type="GO" id="GO:0004672">
    <property type="term" value="F:protein kinase activity"/>
    <property type="evidence" value="ECO:0007669"/>
    <property type="project" value="InterPro"/>
</dbReference>
<dbReference type="InterPro" id="IPR001245">
    <property type="entry name" value="Ser-Thr/Tyr_kinase_cat_dom"/>
</dbReference>
<dbReference type="InterPro" id="IPR011009">
    <property type="entry name" value="Kinase-like_dom_sf"/>
</dbReference>
<evidence type="ECO:0000313" key="2">
    <source>
        <dbReference type="EMBL" id="MBA0598765.1"/>
    </source>
</evidence>
<dbReference type="SUPFAM" id="SSF56112">
    <property type="entry name" value="Protein kinase-like (PK-like)"/>
    <property type="match status" value="1"/>
</dbReference>
<accession>A0A7J8QB08</accession>
<dbReference type="Pfam" id="PF07714">
    <property type="entry name" value="PK_Tyr_Ser-Thr"/>
    <property type="match status" value="1"/>
</dbReference>
<comment type="caution">
    <text evidence="2">The sequence shown here is derived from an EMBL/GenBank/DDBJ whole genome shotgun (WGS) entry which is preliminary data.</text>
</comment>
<gene>
    <name evidence="2" type="ORF">Gorai_008512</name>
</gene>
<dbReference type="AlphaFoldDB" id="A0A7J8QB08"/>
<dbReference type="Proteomes" id="UP000593578">
    <property type="component" value="Unassembled WGS sequence"/>
</dbReference>
<dbReference type="PANTHER" id="PTHR27006">
    <property type="entry name" value="PROMASTIGOTE SURFACE ANTIGEN PROTEIN PSA"/>
    <property type="match status" value="1"/>
</dbReference>
<dbReference type="FunFam" id="1.10.510.10:FF:001722">
    <property type="entry name" value="G-type lectin S-receptor-like serine/threonine-protein kinase B120"/>
    <property type="match status" value="1"/>
</dbReference>
<sequence length="149" mass="16777">MSPEYAMEGLFSIKSDVYSIGVLLLEIVSGRRNTSFRSSEYTSLIAYAWQLWEDDKAMYIVDPLIQESCCPKEALKCIHIGMLCVQDSAMYRPTMATVVLMLESEAPTLPKARQPTYRSFRRSIDEQPIPNGQEIVSSNDVTITTIAGR</sequence>
<feature type="domain" description="Serine-threonine/tyrosine-protein kinase catalytic" evidence="1">
    <location>
        <begin position="1"/>
        <end position="99"/>
    </location>
</feature>